<feature type="signal peptide" evidence="1">
    <location>
        <begin position="1"/>
        <end position="19"/>
    </location>
</feature>
<reference evidence="2" key="1">
    <citation type="submission" date="2020-04" db="EMBL/GenBank/DDBJ databases">
        <title>Deep metagenomics examines the oral microbiome during advanced dental caries in children, revealing novel taxa and co-occurrences with host molecules.</title>
        <authorList>
            <person name="Baker J.L."/>
            <person name="Morton J.T."/>
            <person name="Dinis M."/>
            <person name="Alvarez R."/>
            <person name="Tran N.C."/>
            <person name="Knight R."/>
            <person name="Edlund A."/>
        </authorList>
    </citation>
    <scope>NUCLEOTIDE SEQUENCE</scope>
    <source>
        <strain evidence="2">JCVI_34_bin.1</strain>
    </source>
</reference>
<name>A0A929RUI4_9BACT</name>
<evidence type="ECO:0008006" key="4">
    <source>
        <dbReference type="Google" id="ProtNLM"/>
    </source>
</evidence>
<dbReference type="AlphaFoldDB" id="A0A929RUI4"/>
<dbReference type="InterPro" id="IPR036116">
    <property type="entry name" value="FN3_sf"/>
</dbReference>
<evidence type="ECO:0000313" key="3">
    <source>
        <dbReference type="Proteomes" id="UP000704068"/>
    </source>
</evidence>
<dbReference type="Proteomes" id="UP000704068">
    <property type="component" value="Unassembled WGS sequence"/>
</dbReference>
<dbReference type="EMBL" id="JABZGR010000001">
    <property type="protein sequence ID" value="MBF0969470.1"/>
    <property type="molecule type" value="Genomic_DNA"/>
</dbReference>
<proteinExistence type="predicted"/>
<sequence length="437" mass="48900">MKRLLFLFTFIAASLFAWAQNNNTRVLIHESNGNVKGYLVERVDSIDFVKIAGAVSVEAKFLKYSAGADGDTIWAAFQRSADCFGYRFSIVPKVLADKLENEMQYITMVERSNNPLFTEDFTNAQMTGIGKLKDNTNYTILVAAYDKYGIACTAQRVDFTTPRKTLVGSPKITATVVETKTDNLTVKFTPNSDVAGYGVCLFEKGQAEAQFEQWGPMMGFANMGDMIKRFSGKDHIGEENITWNSLKPNTEYEIYALPWDTKGTYADMAIVYATTKKLGGEGVAKVEIEIKEFGGTSEGYWQRVIYTPNDQSSLHRDIIMDKEVYDQADKGEAYVLKLLKEDHPQDPYWDQFGVDDVKWNAEPNKTYIAFSIAKNTKDEWGPLASKQFTTPAQPSGLPKAVKAATRIVTTTYSGPTQPFGKLMPVQKVDNTIRLQAK</sequence>
<keyword evidence="1" id="KW-0732">Signal</keyword>
<dbReference type="RefSeq" id="WP_303762389.1">
    <property type="nucleotide sequence ID" value="NZ_CAUOSC010000011.1"/>
</dbReference>
<accession>A0A929RUI4</accession>
<organism evidence="2 3">
    <name type="scientific">Alloprevotella tannerae</name>
    <dbReference type="NCBI Taxonomy" id="76122"/>
    <lineage>
        <taxon>Bacteria</taxon>
        <taxon>Pseudomonadati</taxon>
        <taxon>Bacteroidota</taxon>
        <taxon>Bacteroidia</taxon>
        <taxon>Bacteroidales</taxon>
        <taxon>Prevotellaceae</taxon>
        <taxon>Alloprevotella</taxon>
    </lineage>
</organism>
<gene>
    <name evidence="2" type="ORF">HXK21_00290</name>
</gene>
<comment type="caution">
    <text evidence="2">The sequence shown here is derived from an EMBL/GenBank/DDBJ whole genome shotgun (WGS) entry which is preliminary data.</text>
</comment>
<feature type="chain" id="PRO_5037457267" description="Fibronectin type III domain-containing protein" evidence="1">
    <location>
        <begin position="20"/>
        <end position="437"/>
    </location>
</feature>
<protein>
    <recommendedName>
        <fullName evidence="4">Fibronectin type III domain-containing protein</fullName>
    </recommendedName>
</protein>
<evidence type="ECO:0000313" key="2">
    <source>
        <dbReference type="EMBL" id="MBF0969470.1"/>
    </source>
</evidence>
<evidence type="ECO:0000256" key="1">
    <source>
        <dbReference type="SAM" id="SignalP"/>
    </source>
</evidence>
<dbReference type="SUPFAM" id="SSF49265">
    <property type="entry name" value="Fibronectin type III"/>
    <property type="match status" value="1"/>
</dbReference>